<dbReference type="AlphaFoldDB" id="A0A174UHQ5"/>
<proteinExistence type="predicted"/>
<dbReference type="Proteomes" id="UP000095765">
    <property type="component" value="Unassembled WGS sequence"/>
</dbReference>
<dbReference type="GeneID" id="72463482"/>
<gene>
    <name evidence="1" type="ORF">ERS852551_03486</name>
</gene>
<dbReference type="EMBL" id="CZBE01000034">
    <property type="protein sequence ID" value="CUQ19240.1"/>
    <property type="molecule type" value="Genomic_DNA"/>
</dbReference>
<organism evidence="1 2">
    <name type="scientific">Anaerotruncus colihominis</name>
    <dbReference type="NCBI Taxonomy" id="169435"/>
    <lineage>
        <taxon>Bacteria</taxon>
        <taxon>Bacillati</taxon>
        <taxon>Bacillota</taxon>
        <taxon>Clostridia</taxon>
        <taxon>Eubacteriales</taxon>
        <taxon>Oscillospiraceae</taxon>
        <taxon>Anaerotruncus</taxon>
    </lineage>
</organism>
<dbReference type="OrthoDB" id="4931325at2"/>
<reference evidence="1 2" key="1">
    <citation type="submission" date="2015-09" db="EMBL/GenBank/DDBJ databases">
        <authorList>
            <consortium name="Pathogen Informatics"/>
        </authorList>
    </citation>
    <scope>NUCLEOTIDE SEQUENCE [LARGE SCALE GENOMIC DNA]</scope>
    <source>
        <strain evidence="1 2">2789STDY5834939</strain>
    </source>
</reference>
<name>A0A174UHQ5_9FIRM</name>
<evidence type="ECO:0000313" key="2">
    <source>
        <dbReference type="Proteomes" id="UP000095765"/>
    </source>
</evidence>
<evidence type="ECO:0000313" key="1">
    <source>
        <dbReference type="EMBL" id="CUQ19240.1"/>
    </source>
</evidence>
<dbReference type="RefSeq" id="WP_024731205.1">
    <property type="nucleotide sequence ID" value="NZ_CABIWA010000024.1"/>
</dbReference>
<sequence>MAESEIMEAKKQIAVLKEIVRVGTVSSVDVEQRTAKVIIYDKIKEFVSGPLKVLQNQPLITVEKWVDGTKWEYDAKYASVDRSLGLGESYTKAAPDVIKNETPGGEIKYAGEIREHKQTITVYPWLPYIGQLVICLYLPNGEGDGFVLGGL</sequence>
<accession>A0A174UHQ5</accession>
<protein>
    <submittedName>
        <fullName evidence="1">Uncharacterized protein</fullName>
    </submittedName>
</protein>